<gene>
    <name evidence="3" type="ORF">GA0071312_1116</name>
    <name evidence="2" type="ORF">HLUCCO17_11110</name>
</gene>
<comment type="caution">
    <text evidence="2">The sequence shown here is derived from an EMBL/GenBank/DDBJ whole genome shotgun (WGS) entry which is preliminary data.</text>
</comment>
<dbReference type="STRING" id="1653334.GA0071312_1116"/>
<evidence type="ECO:0000313" key="4">
    <source>
        <dbReference type="Proteomes" id="UP000050497"/>
    </source>
</evidence>
<dbReference type="Gene3D" id="3.20.20.140">
    <property type="entry name" value="Metal-dependent hydrolases"/>
    <property type="match status" value="1"/>
</dbReference>
<dbReference type="Proteomes" id="UP000050497">
    <property type="component" value="Unassembled WGS sequence"/>
</dbReference>
<feature type="region of interest" description="Disordered" evidence="1">
    <location>
        <begin position="260"/>
        <end position="283"/>
    </location>
</feature>
<dbReference type="InterPro" id="IPR032466">
    <property type="entry name" value="Metal_Hydrolase"/>
</dbReference>
<keyword evidence="5" id="KW-1185">Reference proteome</keyword>
<dbReference type="Proteomes" id="UP000182800">
    <property type="component" value="Unassembled WGS sequence"/>
</dbReference>
<organism evidence="2 4">
    <name type="scientific">Saliniramus fredricksonii</name>
    <dbReference type="NCBI Taxonomy" id="1653334"/>
    <lineage>
        <taxon>Bacteria</taxon>
        <taxon>Pseudomonadati</taxon>
        <taxon>Pseudomonadota</taxon>
        <taxon>Alphaproteobacteria</taxon>
        <taxon>Hyphomicrobiales</taxon>
        <taxon>Salinarimonadaceae</taxon>
        <taxon>Saliniramus</taxon>
    </lineage>
</organism>
<reference evidence="2 4" key="1">
    <citation type="submission" date="2015-09" db="EMBL/GenBank/DDBJ databases">
        <title>Identification and resolution of microdiversity through metagenomic sequencing of parallel consortia.</title>
        <authorList>
            <person name="Nelson W.C."/>
            <person name="Romine M.F."/>
            <person name="Lindemann S.R."/>
        </authorList>
    </citation>
    <scope>NUCLEOTIDE SEQUENCE [LARGE SCALE GENOMIC DNA]</scope>
    <source>
        <strain evidence="2">HL-109</strain>
    </source>
</reference>
<feature type="compositionally biased region" description="Polar residues" evidence="1">
    <location>
        <begin position="223"/>
        <end position="235"/>
    </location>
</feature>
<proteinExistence type="predicted"/>
<dbReference type="EMBL" id="FMBM01000001">
    <property type="protein sequence ID" value="SCC79719.1"/>
    <property type="molecule type" value="Genomic_DNA"/>
</dbReference>
<evidence type="ECO:0000313" key="2">
    <source>
        <dbReference type="EMBL" id="KPQ10323.1"/>
    </source>
</evidence>
<reference evidence="3 5" key="2">
    <citation type="submission" date="2016-08" db="EMBL/GenBank/DDBJ databases">
        <authorList>
            <person name="Varghese N."/>
            <person name="Submissions Spin"/>
        </authorList>
    </citation>
    <scope>NUCLEOTIDE SEQUENCE [LARGE SCALE GENOMIC DNA]</scope>
    <source>
        <strain evidence="3 5">HL-109</strain>
    </source>
</reference>
<dbReference type="SUPFAM" id="SSF51556">
    <property type="entry name" value="Metallo-dependent hydrolases"/>
    <property type="match status" value="1"/>
</dbReference>
<feature type="compositionally biased region" description="Basic and acidic residues" evidence="1">
    <location>
        <begin position="38"/>
        <end position="49"/>
    </location>
</feature>
<dbReference type="AlphaFoldDB" id="A0A0P8A500"/>
<accession>A0A0P8A500</accession>
<feature type="region of interest" description="Disordered" evidence="1">
    <location>
        <begin position="461"/>
        <end position="481"/>
    </location>
</feature>
<sequence>MSEGISGSRPFGERYRDATGQQGDAQFPLSAPTGPMFRSRDPENESPRYEHHRRFSPSQLQHLEQMGIPNDGVSTVYFSHGEQGAREAYQFARYISGGPNGAPAILANVRDTGNPEFQGELDRLRREGAATDALTAGLSIGAGGAAASRTGSLQVVSARRSDGGGHTQGNSGPNGGGWSSGPGRPGGGGAPRGPHGGGGTMTATMPETLRGAGAPRAPAANVITPTGGQLGNTAGPQASLVQTQLSPFTNAAAQFALGDQPQRQAETQNPGLIPDGLGPQVATGIGAGRREVQDTTGAGLGAAAQEQLNSGRSGQGPAQGREGFGLADMEGAPQDPVHGPDAVARNEAETERRLAESDAAFRANRAVGQAVNAERSDEVTQRLNNINAGGRSQEHDFVRAGRVVDALPQTLGPEGFAAYEEIMSDPIWRSALEREAHNPRFLDFVHAIIKGDIEPRVATNRLRNDDPDTVGAPPITGLSRGRDWDIPDVERLLRPNEQDAFRRYAEAFPDVAQIVFEAGYDAGAGQMRDAIRALLNGAYGQDVAASLRSGGLAGGRGGPPFNTSPYPGTGGEFPEPENTPDTQQAGRAEERRRIIVPGAANDQKIHLPYATGETDDTAQSAPSIIRTDQPVVAGPDEPQIWTPGSAQPPIRTEEDLQDLARQSRQYREETGRPVGNVITALLNRNCGQLPDTICDIHSHEGPVAPGLEELQNGRVGYGPGFGSYDPRFMGVRPPGLTDEQWMDMTVARLIAQTESMGGGQTVFFPVAPRFRERPEGSDGKRPDGTPDMDYYLSREFIDGNPSAQTILGVLQVNWAEGTVSTNQMINDRYGHPAVMPIQGLPIRDLEELIGRSIPRGIETIEFVSAPAGCQLHFSGTEVDEGLADNLAALIRHENETLGTNIIAEHHVLGLSAGNPREDGSHRNIYLSLEELTKAEKRFGLKPGTLKALWGETNLSKEIVHSLGGQTPLVYNTPEEKANLTRWAQAMGETGMPVIIHCDSGTAAETDRLNTTGSLSALRLPSNNANIESLMEFANSAPDTTIVWAHGGGLGFTVQMPPDHLDQLRKVLENAPNVVIDMSWDAIHPYIAEDPAGWARLIADHPTRFMFGSDTIATTQNPAPNSRLNVAESLRRTGLLDELDRIDPDLKEALFSENFNTHITPGLERATQFRLHPENAEWLENGAEGPPPFIWQRGADGEYLDQMIRNPARGE</sequence>
<feature type="compositionally biased region" description="Polar residues" evidence="1">
    <location>
        <begin position="261"/>
        <end position="270"/>
    </location>
</feature>
<feature type="region of interest" description="Disordered" evidence="1">
    <location>
        <begin position="552"/>
        <end position="588"/>
    </location>
</feature>
<feature type="compositionally biased region" description="Low complexity" evidence="1">
    <location>
        <begin position="143"/>
        <end position="153"/>
    </location>
</feature>
<feature type="compositionally biased region" description="Gly residues" evidence="1">
    <location>
        <begin position="164"/>
        <end position="200"/>
    </location>
</feature>
<protein>
    <submittedName>
        <fullName evidence="2">Amidohydrolase</fullName>
    </submittedName>
</protein>
<keyword evidence="2" id="KW-0378">Hydrolase</keyword>
<name>A0A0P8A500_9HYPH</name>
<feature type="region of interest" description="Disordered" evidence="1">
    <location>
        <begin position="307"/>
        <end position="348"/>
    </location>
</feature>
<feature type="region of interest" description="Disordered" evidence="1">
    <location>
        <begin position="143"/>
        <end position="235"/>
    </location>
</feature>
<evidence type="ECO:0000313" key="5">
    <source>
        <dbReference type="Proteomes" id="UP000182800"/>
    </source>
</evidence>
<dbReference type="EMBL" id="LJSX01000016">
    <property type="protein sequence ID" value="KPQ10323.1"/>
    <property type="molecule type" value="Genomic_DNA"/>
</dbReference>
<feature type="region of interest" description="Disordered" evidence="1">
    <location>
        <begin position="1"/>
        <end position="56"/>
    </location>
</feature>
<feature type="compositionally biased region" description="Low complexity" evidence="1">
    <location>
        <begin position="210"/>
        <end position="220"/>
    </location>
</feature>
<evidence type="ECO:0000256" key="1">
    <source>
        <dbReference type="SAM" id="MobiDB-lite"/>
    </source>
</evidence>
<evidence type="ECO:0000313" key="3">
    <source>
        <dbReference type="EMBL" id="SCC79719.1"/>
    </source>
</evidence>
<dbReference type="GO" id="GO:0016787">
    <property type="term" value="F:hydrolase activity"/>
    <property type="evidence" value="ECO:0007669"/>
    <property type="project" value="UniProtKB-KW"/>
</dbReference>